<sequence length="221" mass="26375">MRPLSLKEKAINYRKQGYSYNLISKRFKVAKSTLNYWLKDIDFKPNRIVLARIKKAKRKLVEAMVKRCREALKFRKEVKQNAKNDIKEFNKKDLWYLGTILYLAEGNKIQKDVRLTNSDPRVIKLFMRWAKTICKVKSDNFQAAVHIYPDNNEKTAINFWSKLTGIPKSQFRKTQVDRRIKELKFKKKYLPYGTLHIRVRKSGVLFHKIFGWIEGLFEKIT</sequence>
<proteinExistence type="predicted"/>
<gene>
    <name evidence="1" type="ORF">COX33_00600</name>
</gene>
<name>A0A2G9YZK6_9BACT</name>
<comment type="caution">
    <text evidence="1">The sequence shown here is derived from an EMBL/GenBank/DDBJ whole genome shotgun (WGS) entry which is preliminary data.</text>
</comment>
<evidence type="ECO:0000313" key="2">
    <source>
        <dbReference type="Proteomes" id="UP000237258"/>
    </source>
</evidence>
<organism evidence="1 2">
    <name type="scientific">Candidatus Nealsonbacteria bacterium CG23_combo_of_CG06-09_8_20_14_all_36_125</name>
    <dbReference type="NCBI Taxonomy" id="1974719"/>
    <lineage>
        <taxon>Bacteria</taxon>
        <taxon>Candidatus Nealsoniibacteriota</taxon>
    </lineage>
</organism>
<dbReference type="AlphaFoldDB" id="A0A2G9YZK6"/>
<dbReference type="EMBL" id="PCRR01000015">
    <property type="protein sequence ID" value="PIP24676.1"/>
    <property type="molecule type" value="Genomic_DNA"/>
</dbReference>
<protein>
    <recommendedName>
        <fullName evidence="3">HTH psq-type domain-containing protein</fullName>
    </recommendedName>
</protein>
<evidence type="ECO:0000313" key="1">
    <source>
        <dbReference type="EMBL" id="PIP24676.1"/>
    </source>
</evidence>
<reference evidence="1 2" key="1">
    <citation type="submission" date="2017-09" db="EMBL/GenBank/DDBJ databases">
        <title>Depth-based differentiation of microbial function through sediment-hosted aquifers and enrichment of novel symbionts in the deep terrestrial subsurface.</title>
        <authorList>
            <person name="Probst A.J."/>
            <person name="Ladd B."/>
            <person name="Jarett J.K."/>
            <person name="Geller-Mcgrath D.E."/>
            <person name="Sieber C.M."/>
            <person name="Emerson J.B."/>
            <person name="Anantharaman K."/>
            <person name="Thomas B.C."/>
            <person name="Malmstrom R."/>
            <person name="Stieglmeier M."/>
            <person name="Klingl A."/>
            <person name="Woyke T."/>
            <person name="Ryan C.M."/>
            <person name="Banfield J.F."/>
        </authorList>
    </citation>
    <scope>NUCLEOTIDE SEQUENCE [LARGE SCALE GENOMIC DNA]</scope>
    <source>
        <strain evidence="1">CG23_combo_of_CG06-09_8_20_14_all_36_125</strain>
    </source>
</reference>
<accession>A0A2G9YZK6</accession>
<evidence type="ECO:0008006" key="3">
    <source>
        <dbReference type="Google" id="ProtNLM"/>
    </source>
</evidence>
<dbReference type="Proteomes" id="UP000237258">
    <property type="component" value="Unassembled WGS sequence"/>
</dbReference>